<evidence type="ECO:0000313" key="1">
    <source>
        <dbReference type="EMBL" id="RSL89852.1"/>
    </source>
</evidence>
<accession>A0A428SJ96</accession>
<reference evidence="1 2" key="1">
    <citation type="submission" date="2017-06" db="EMBL/GenBank/DDBJ databases">
        <title>Comparative genomic analysis of Ambrosia Fusariam Clade fungi.</title>
        <authorList>
            <person name="Stajich J.E."/>
            <person name="Carrillo J."/>
            <person name="Kijimoto T."/>
            <person name="Eskalen A."/>
            <person name="O'Donnell K."/>
            <person name="Kasson M."/>
        </authorList>
    </citation>
    <scope>NUCLEOTIDE SEQUENCE [LARGE SCALE GENOMIC DNA]</scope>
    <source>
        <strain evidence="1 2">NRRL62579</strain>
    </source>
</reference>
<sequence length="605" mass="68268">MPIPTWIDLRFGARGELRPILIEHRGAYEIFDDQAFRPKVVLSIGSAEKRHFYRSLALDGQTAGSGIHFRPIQLATLLIDCELHNQRRLDLCQPTTRAGHQNHHELHCALTPHSPPQKITQFAFDLYWQLLFPFASTVILFADDLGGFEPVMELLVSWAKRARLKPISSPPRILVIFHWRHRLDMETFEAQLRARLTSNNSISGSRKGIGSPIHLDGECAFESVRLIPNWKLSSEFLIQVEESFSVRENAGFGFSGEHLRRLLETAVDQFGQCCGQQIDFCHAARLQNPVPEQLVEGISFLMTAVKDPGFDHETIIASALDLDAHPPGMHWLFFAQTAFLESWALPDCQYHLKNLCDPKFDAKRSLVCFGKGLTWEMAKMTGANGLIAVAVFDSHRSMNASERHAAELRGFMRRQQNDVAVRYMGGHYNSLPLKIAAARMLSSLFYIELVFAPRFCSSPERVQAQLLCRLAPGAALMSLIKSLSLRGAQLKFWGTGSVPNIERLITRSSLNRCRQGGAFRRPLDMEVWSMHTELHVEIEDGIIGQQSISHCPYVLGELIRDQGLDCVFGRRDHRAVEMTRDVGISITEEIEELGEELGRFASFQG</sequence>
<name>A0A428SJ96_9HYPO</name>
<keyword evidence="2" id="KW-1185">Reference proteome</keyword>
<comment type="caution">
    <text evidence="1">The sequence shown here is derived from an EMBL/GenBank/DDBJ whole genome shotgun (WGS) entry which is preliminary data.</text>
</comment>
<dbReference type="AlphaFoldDB" id="A0A428SJ96"/>
<proteinExistence type="predicted"/>
<dbReference type="STRING" id="1325735.A0A428SJ96"/>
<gene>
    <name evidence="1" type="ORF">CEP52_014771</name>
</gene>
<protein>
    <submittedName>
        <fullName evidence="1">Uncharacterized protein</fullName>
    </submittedName>
</protein>
<organism evidence="1 2">
    <name type="scientific">Fusarium oligoseptatum</name>
    <dbReference type="NCBI Taxonomy" id="2604345"/>
    <lineage>
        <taxon>Eukaryota</taxon>
        <taxon>Fungi</taxon>
        <taxon>Dikarya</taxon>
        <taxon>Ascomycota</taxon>
        <taxon>Pezizomycotina</taxon>
        <taxon>Sordariomycetes</taxon>
        <taxon>Hypocreomycetidae</taxon>
        <taxon>Hypocreales</taxon>
        <taxon>Nectriaceae</taxon>
        <taxon>Fusarium</taxon>
        <taxon>Fusarium solani species complex</taxon>
    </lineage>
</organism>
<dbReference type="EMBL" id="NKCK01000239">
    <property type="protein sequence ID" value="RSL89852.1"/>
    <property type="molecule type" value="Genomic_DNA"/>
</dbReference>
<dbReference type="Proteomes" id="UP000287144">
    <property type="component" value="Unassembled WGS sequence"/>
</dbReference>
<evidence type="ECO:0000313" key="2">
    <source>
        <dbReference type="Proteomes" id="UP000287144"/>
    </source>
</evidence>